<reference evidence="6 7" key="1">
    <citation type="submission" date="2018-05" db="EMBL/GenBank/DDBJ databases">
        <title>Abyssibacter profundi OUC007T gen. nov., sp. nov, a marine bacterium isolated from seawater of the Mariana Trench.</title>
        <authorList>
            <person name="Zhou S."/>
        </authorList>
    </citation>
    <scope>NUCLEOTIDE SEQUENCE [LARGE SCALE GENOMIC DNA]</scope>
    <source>
        <strain evidence="6 7">OUC007</strain>
    </source>
</reference>
<evidence type="ECO:0000313" key="6">
    <source>
        <dbReference type="EMBL" id="PWN55829.1"/>
    </source>
</evidence>
<proteinExistence type="inferred from homology"/>
<dbReference type="OrthoDB" id="9786771at2"/>
<gene>
    <name evidence="6" type="ORF">DEH80_10440</name>
</gene>
<evidence type="ECO:0000256" key="1">
    <source>
        <dbReference type="ARBA" id="ARBA00002868"/>
    </source>
</evidence>
<dbReference type="InterPro" id="IPR003772">
    <property type="entry name" value="YceD"/>
</dbReference>
<dbReference type="AlphaFoldDB" id="A0A363UK72"/>
<keyword evidence="4" id="KW-0690">Ribosome biogenesis</keyword>
<dbReference type="GO" id="GO:0005829">
    <property type="term" value="C:cytosol"/>
    <property type="evidence" value="ECO:0007669"/>
    <property type="project" value="TreeGrafter"/>
</dbReference>
<sequence length="151" mass="16596">MQRPLPVWIDLARARAKQQLDGSVAGERMPRLSEAGVELLRPAEVSVCLTVPEFRSDARPAEVSGRIVALASLQCQRCMGSMEHRIESQVFWQLVASDSTEVDEDAEPIVLEGDRFELLEAVTDELLLAVPSYPRHAECALPGTHSGSDDN</sequence>
<dbReference type="Pfam" id="PF02620">
    <property type="entry name" value="YceD"/>
    <property type="match status" value="1"/>
</dbReference>
<evidence type="ECO:0000256" key="5">
    <source>
        <dbReference type="ARBA" id="ARBA00031841"/>
    </source>
</evidence>
<comment type="caution">
    <text evidence="6">The sequence shown here is derived from an EMBL/GenBank/DDBJ whole genome shotgun (WGS) entry which is preliminary data.</text>
</comment>
<evidence type="ECO:0000256" key="3">
    <source>
        <dbReference type="ARBA" id="ARBA00015716"/>
    </source>
</evidence>
<accession>A0A363UK72</accession>
<keyword evidence="7" id="KW-1185">Reference proteome</keyword>
<dbReference type="EMBL" id="QEQK01000008">
    <property type="protein sequence ID" value="PWN55829.1"/>
    <property type="molecule type" value="Genomic_DNA"/>
</dbReference>
<evidence type="ECO:0000256" key="4">
    <source>
        <dbReference type="ARBA" id="ARBA00022517"/>
    </source>
</evidence>
<organism evidence="6 7">
    <name type="scientific">Abyssibacter profundi</name>
    <dbReference type="NCBI Taxonomy" id="2182787"/>
    <lineage>
        <taxon>Bacteria</taxon>
        <taxon>Pseudomonadati</taxon>
        <taxon>Pseudomonadota</taxon>
        <taxon>Gammaproteobacteria</taxon>
        <taxon>Chromatiales</taxon>
        <taxon>Oceanococcaceae</taxon>
        <taxon>Abyssibacter</taxon>
    </lineage>
</organism>
<evidence type="ECO:0000256" key="2">
    <source>
        <dbReference type="ARBA" id="ARBA00010740"/>
    </source>
</evidence>
<comment type="function">
    <text evidence="1">Plays a role in synthesis, processing and/or stability of 23S rRNA.</text>
</comment>
<dbReference type="PANTHER" id="PTHR38099:SF1">
    <property type="entry name" value="LARGE RIBOSOMAL RNA SUBUNIT ACCUMULATION PROTEIN YCED"/>
    <property type="match status" value="1"/>
</dbReference>
<comment type="similarity">
    <text evidence="2">Belongs to the DUF177 domain family.</text>
</comment>
<dbReference type="Proteomes" id="UP000251800">
    <property type="component" value="Unassembled WGS sequence"/>
</dbReference>
<dbReference type="PANTHER" id="PTHR38099">
    <property type="entry name" value="LARGE RIBOSOMAL RNA SUBUNIT ACCUMULATION PROTEIN YCED"/>
    <property type="match status" value="1"/>
</dbReference>
<protein>
    <recommendedName>
        <fullName evidence="3">Large ribosomal RNA subunit accumulation protein YceD</fullName>
    </recommendedName>
    <alternativeName>
        <fullName evidence="5">23S rRNA accumulation protein YceD</fullName>
    </alternativeName>
</protein>
<dbReference type="GO" id="GO:0042254">
    <property type="term" value="P:ribosome biogenesis"/>
    <property type="evidence" value="ECO:0007669"/>
    <property type="project" value="UniProtKB-KW"/>
</dbReference>
<name>A0A363UK72_9GAMM</name>
<dbReference type="InterPro" id="IPR039255">
    <property type="entry name" value="YceD_bac"/>
</dbReference>
<evidence type="ECO:0000313" key="7">
    <source>
        <dbReference type="Proteomes" id="UP000251800"/>
    </source>
</evidence>